<feature type="repeat" description="PPR" evidence="3">
    <location>
        <begin position="124"/>
        <end position="158"/>
    </location>
</feature>
<accession>A0A5N5H8Q2</accession>
<evidence type="ECO:0000313" key="5">
    <source>
        <dbReference type="Proteomes" id="UP000327157"/>
    </source>
</evidence>
<feature type="repeat" description="PPR" evidence="3">
    <location>
        <begin position="160"/>
        <end position="194"/>
    </location>
</feature>
<proteinExistence type="inferred from homology"/>
<evidence type="ECO:0000256" key="1">
    <source>
        <dbReference type="ARBA" id="ARBA00007626"/>
    </source>
</evidence>
<dbReference type="Proteomes" id="UP000327157">
    <property type="component" value="Chromosome 4"/>
</dbReference>
<dbReference type="EMBL" id="SMOL01000231">
    <property type="protein sequence ID" value="KAB2623297.1"/>
    <property type="molecule type" value="Genomic_DNA"/>
</dbReference>
<dbReference type="Gene3D" id="1.25.40.10">
    <property type="entry name" value="Tetratricopeptide repeat domain"/>
    <property type="match status" value="3"/>
</dbReference>
<protein>
    <submittedName>
        <fullName evidence="4">Pentatricopeptide repeat-containing protein</fullName>
    </submittedName>
</protein>
<evidence type="ECO:0000256" key="3">
    <source>
        <dbReference type="PROSITE-ProRule" id="PRU00708"/>
    </source>
</evidence>
<comment type="similarity">
    <text evidence="1">Belongs to the PPR family. P subfamily.</text>
</comment>
<dbReference type="InterPro" id="IPR051240">
    <property type="entry name" value="Mito_RNA-Proc/Resp"/>
</dbReference>
<dbReference type="PANTHER" id="PTHR47933:SF11">
    <property type="entry name" value="PENTATRICOPEPTIDE REPEAT-CONTAINING PROTEIN 2"/>
    <property type="match status" value="1"/>
</dbReference>
<dbReference type="NCBIfam" id="TIGR00756">
    <property type="entry name" value="PPR"/>
    <property type="match status" value="5"/>
</dbReference>
<dbReference type="Pfam" id="PF13041">
    <property type="entry name" value="PPR_2"/>
    <property type="match status" value="3"/>
</dbReference>
<keyword evidence="2" id="KW-0677">Repeat</keyword>
<reference evidence="5" key="2">
    <citation type="submission" date="2019-10" db="EMBL/GenBank/DDBJ databases">
        <title>A de novo genome assembly of a pear dwarfing rootstock.</title>
        <authorList>
            <person name="Wang F."/>
            <person name="Wang J."/>
            <person name="Li S."/>
            <person name="Zhang Y."/>
            <person name="Fang M."/>
            <person name="Ma L."/>
            <person name="Zhao Y."/>
            <person name="Jiang S."/>
        </authorList>
    </citation>
    <scope>NUCLEOTIDE SEQUENCE [LARGE SCALE GENOMIC DNA]</scope>
</reference>
<gene>
    <name evidence="4" type="ORF">D8674_025479</name>
</gene>
<dbReference type="OrthoDB" id="1935909at2759"/>
<name>A0A5N5H8Q2_9ROSA</name>
<organism evidence="4 5">
    <name type="scientific">Pyrus ussuriensis x Pyrus communis</name>
    <dbReference type="NCBI Taxonomy" id="2448454"/>
    <lineage>
        <taxon>Eukaryota</taxon>
        <taxon>Viridiplantae</taxon>
        <taxon>Streptophyta</taxon>
        <taxon>Embryophyta</taxon>
        <taxon>Tracheophyta</taxon>
        <taxon>Spermatophyta</taxon>
        <taxon>Magnoliopsida</taxon>
        <taxon>eudicotyledons</taxon>
        <taxon>Gunneridae</taxon>
        <taxon>Pentapetalae</taxon>
        <taxon>rosids</taxon>
        <taxon>fabids</taxon>
        <taxon>Rosales</taxon>
        <taxon>Rosaceae</taxon>
        <taxon>Amygdaloideae</taxon>
        <taxon>Maleae</taxon>
        <taxon>Pyrus</taxon>
    </lineage>
</organism>
<sequence length="347" mass="38961">MIQTRCKSGKIRKDEALGYFNSMIQTKPLPSIWTFNCLLGAISKMKQYSAVVSMCKQLMGCAHFRPDVSTMTIFMNCLCRLNRVDLGFPVLAITLKYGLEPNARCINTLLHGLCKYKEKGYTCNAITYAIMINGLCKVGKISKAVEILKKMWEDGRFKPIQDCYNPIIDGLCKESRMDDALTLFRDMISKKALALFGTMTKKRIKPDVVTFTSLISASCKSGNWEEAVMLFKTMIDHVVLPNIVTYGAVLDALCKEGKTAEALNLVEEMIRRGEKPDVVIYNSLINGLCRTRQWREATRLFDKMVCHGISPDCITLMIRSSALCNGGIPDEVRKEFKARIDGALKLG</sequence>
<dbReference type="PROSITE" id="PS51375">
    <property type="entry name" value="PPR"/>
    <property type="match status" value="5"/>
</dbReference>
<dbReference type="AlphaFoldDB" id="A0A5N5H8Q2"/>
<dbReference type="PANTHER" id="PTHR47933">
    <property type="entry name" value="PENTATRICOPEPTIDE REPEAT-CONTAINING PROTEIN 1, MITOCHONDRIAL"/>
    <property type="match status" value="1"/>
</dbReference>
<dbReference type="Pfam" id="PF12854">
    <property type="entry name" value="PPR_1"/>
    <property type="match status" value="2"/>
</dbReference>
<reference evidence="4 5" key="3">
    <citation type="submission" date="2019-11" db="EMBL/GenBank/DDBJ databases">
        <title>A de novo genome assembly of a pear dwarfing rootstock.</title>
        <authorList>
            <person name="Wang F."/>
            <person name="Wang J."/>
            <person name="Li S."/>
            <person name="Zhang Y."/>
            <person name="Fang M."/>
            <person name="Ma L."/>
            <person name="Zhao Y."/>
            <person name="Jiang S."/>
        </authorList>
    </citation>
    <scope>NUCLEOTIDE SEQUENCE [LARGE SCALE GENOMIC DNA]</scope>
    <source>
        <strain evidence="4">S2</strain>
        <tissue evidence="4">Leaf</tissue>
    </source>
</reference>
<feature type="repeat" description="PPR" evidence="3">
    <location>
        <begin position="242"/>
        <end position="276"/>
    </location>
</feature>
<evidence type="ECO:0000313" key="4">
    <source>
        <dbReference type="EMBL" id="KAB2623297.1"/>
    </source>
</evidence>
<comment type="caution">
    <text evidence="4">The sequence shown here is derived from an EMBL/GenBank/DDBJ whole genome shotgun (WGS) entry which is preliminary data.</text>
</comment>
<feature type="repeat" description="PPR" evidence="3">
    <location>
        <begin position="277"/>
        <end position="311"/>
    </location>
</feature>
<keyword evidence="5" id="KW-1185">Reference proteome</keyword>
<feature type="repeat" description="PPR" evidence="3">
    <location>
        <begin position="207"/>
        <end position="241"/>
    </location>
</feature>
<reference evidence="4 5" key="1">
    <citation type="submission" date="2019-09" db="EMBL/GenBank/DDBJ databases">
        <authorList>
            <person name="Ou C."/>
        </authorList>
    </citation>
    <scope>NUCLEOTIDE SEQUENCE [LARGE SCALE GENOMIC DNA]</scope>
    <source>
        <strain evidence="4">S2</strain>
        <tissue evidence="4">Leaf</tissue>
    </source>
</reference>
<dbReference type="GO" id="GO:0003729">
    <property type="term" value="F:mRNA binding"/>
    <property type="evidence" value="ECO:0007669"/>
    <property type="project" value="TreeGrafter"/>
</dbReference>
<evidence type="ECO:0000256" key="2">
    <source>
        <dbReference type="ARBA" id="ARBA00022737"/>
    </source>
</evidence>
<dbReference type="InterPro" id="IPR002885">
    <property type="entry name" value="PPR_rpt"/>
</dbReference>
<dbReference type="InterPro" id="IPR011990">
    <property type="entry name" value="TPR-like_helical_dom_sf"/>
</dbReference>